<dbReference type="PROSITE" id="PS00463">
    <property type="entry name" value="ZN2_CY6_FUNGAL_1"/>
    <property type="match status" value="1"/>
</dbReference>
<organism evidence="8 9">
    <name type="scientific">Ophiobolus disseminans</name>
    <dbReference type="NCBI Taxonomy" id="1469910"/>
    <lineage>
        <taxon>Eukaryota</taxon>
        <taxon>Fungi</taxon>
        <taxon>Dikarya</taxon>
        <taxon>Ascomycota</taxon>
        <taxon>Pezizomycotina</taxon>
        <taxon>Dothideomycetes</taxon>
        <taxon>Pleosporomycetidae</taxon>
        <taxon>Pleosporales</taxon>
        <taxon>Pleosporineae</taxon>
        <taxon>Phaeosphaeriaceae</taxon>
        <taxon>Ophiobolus</taxon>
    </lineage>
</organism>
<protein>
    <recommendedName>
        <fullName evidence="7">Zn(2)-C6 fungal-type domain-containing protein</fullName>
    </recommendedName>
</protein>
<evidence type="ECO:0000259" key="7">
    <source>
        <dbReference type="PROSITE" id="PS50048"/>
    </source>
</evidence>
<dbReference type="AlphaFoldDB" id="A0A6A7A4X0"/>
<dbReference type="SMART" id="SM00066">
    <property type="entry name" value="GAL4"/>
    <property type="match status" value="1"/>
</dbReference>
<accession>A0A6A7A4X0</accession>
<dbReference type="Gene3D" id="4.10.240.10">
    <property type="entry name" value="Zn(2)-C6 fungal-type DNA-binding domain"/>
    <property type="match status" value="1"/>
</dbReference>
<keyword evidence="9" id="KW-1185">Reference proteome</keyword>
<dbReference type="PANTHER" id="PTHR47338:SF5">
    <property type="entry name" value="ZN(II)2CYS6 TRANSCRIPTION FACTOR (EUROFUNG)"/>
    <property type="match status" value="1"/>
</dbReference>
<dbReference type="InterPro" id="IPR001138">
    <property type="entry name" value="Zn2Cys6_DnaBD"/>
</dbReference>
<evidence type="ECO:0000256" key="1">
    <source>
        <dbReference type="ARBA" id="ARBA00004123"/>
    </source>
</evidence>
<feature type="domain" description="Zn(2)-C6 fungal-type" evidence="7">
    <location>
        <begin position="47"/>
        <end position="77"/>
    </location>
</feature>
<dbReference type="OrthoDB" id="3862662at2759"/>
<evidence type="ECO:0000313" key="9">
    <source>
        <dbReference type="Proteomes" id="UP000799424"/>
    </source>
</evidence>
<evidence type="ECO:0000256" key="2">
    <source>
        <dbReference type="ARBA" id="ARBA00022723"/>
    </source>
</evidence>
<evidence type="ECO:0000256" key="3">
    <source>
        <dbReference type="ARBA" id="ARBA00023015"/>
    </source>
</evidence>
<dbReference type="EMBL" id="MU006223">
    <property type="protein sequence ID" value="KAF2827789.1"/>
    <property type="molecule type" value="Genomic_DNA"/>
</dbReference>
<dbReference type="Pfam" id="PF00172">
    <property type="entry name" value="Zn_clus"/>
    <property type="match status" value="1"/>
</dbReference>
<comment type="subcellular location">
    <subcellularLocation>
        <location evidence="1">Nucleus</location>
    </subcellularLocation>
</comment>
<feature type="region of interest" description="Disordered" evidence="6">
    <location>
        <begin position="258"/>
        <end position="279"/>
    </location>
</feature>
<keyword evidence="4" id="KW-0804">Transcription</keyword>
<reference evidence="8" key="1">
    <citation type="journal article" date="2020" name="Stud. Mycol.">
        <title>101 Dothideomycetes genomes: a test case for predicting lifestyles and emergence of pathogens.</title>
        <authorList>
            <person name="Haridas S."/>
            <person name="Albert R."/>
            <person name="Binder M."/>
            <person name="Bloem J."/>
            <person name="Labutti K."/>
            <person name="Salamov A."/>
            <person name="Andreopoulos B."/>
            <person name="Baker S."/>
            <person name="Barry K."/>
            <person name="Bills G."/>
            <person name="Bluhm B."/>
            <person name="Cannon C."/>
            <person name="Castanera R."/>
            <person name="Culley D."/>
            <person name="Daum C."/>
            <person name="Ezra D."/>
            <person name="Gonzalez J."/>
            <person name="Henrissat B."/>
            <person name="Kuo A."/>
            <person name="Liang C."/>
            <person name="Lipzen A."/>
            <person name="Lutzoni F."/>
            <person name="Magnuson J."/>
            <person name="Mondo S."/>
            <person name="Nolan M."/>
            <person name="Ohm R."/>
            <person name="Pangilinan J."/>
            <person name="Park H.-J."/>
            <person name="Ramirez L."/>
            <person name="Alfaro M."/>
            <person name="Sun H."/>
            <person name="Tritt A."/>
            <person name="Yoshinaga Y."/>
            <person name="Zwiers L.-H."/>
            <person name="Turgeon B."/>
            <person name="Goodwin S."/>
            <person name="Spatafora J."/>
            <person name="Crous P."/>
            <person name="Grigoriev I."/>
        </authorList>
    </citation>
    <scope>NUCLEOTIDE SEQUENCE</scope>
    <source>
        <strain evidence="8">CBS 113818</strain>
    </source>
</reference>
<sequence>MTTAHKVKSDVQARAQAYHHLGRPIHGKSERARMPWLEDAATHHPIACESCRNKKSKCSRELPVCFQCDSTGAGCQYPPLNKRGIPAGYLAYIEQRLFETEVVLIELLSAIYNAQSPIQSQRLSEVDHQVLLDINQKQPKSAKIEEWKSSPLTTDEHRREWWLKRFGVLSQPTVSHMESNFQDAPTPQDAWLDASPISAHYDEGPSHTAMQPTQSIPSMPQQSALMAPWQTYADATMPYTGGDLDRITGFVTPASIKASQGASNEPVPTSVEPKGPAVPNHISAERLRKYF</sequence>
<proteinExistence type="predicted"/>
<keyword evidence="3" id="KW-0805">Transcription regulation</keyword>
<evidence type="ECO:0000256" key="5">
    <source>
        <dbReference type="ARBA" id="ARBA00023242"/>
    </source>
</evidence>
<keyword evidence="5" id="KW-0539">Nucleus</keyword>
<keyword evidence="2" id="KW-0479">Metal-binding</keyword>
<dbReference type="GO" id="GO:0008270">
    <property type="term" value="F:zinc ion binding"/>
    <property type="evidence" value="ECO:0007669"/>
    <property type="project" value="InterPro"/>
</dbReference>
<dbReference type="InterPro" id="IPR036864">
    <property type="entry name" value="Zn2-C6_fun-type_DNA-bd_sf"/>
</dbReference>
<dbReference type="PROSITE" id="PS50048">
    <property type="entry name" value="ZN2_CY6_FUNGAL_2"/>
    <property type="match status" value="1"/>
</dbReference>
<dbReference type="SUPFAM" id="SSF57701">
    <property type="entry name" value="Zn2/Cys6 DNA-binding domain"/>
    <property type="match status" value="1"/>
</dbReference>
<name>A0A6A7A4X0_9PLEO</name>
<gene>
    <name evidence="8" type="ORF">CC86DRAFT_465639</name>
</gene>
<dbReference type="InterPro" id="IPR050815">
    <property type="entry name" value="TF_fung"/>
</dbReference>
<dbReference type="Proteomes" id="UP000799424">
    <property type="component" value="Unassembled WGS sequence"/>
</dbReference>
<dbReference type="GO" id="GO:0005634">
    <property type="term" value="C:nucleus"/>
    <property type="evidence" value="ECO:0007669"/>
    <property type="project" value="UniProtKB-SubCell"/>
</dbReference>
<evidence type="ECO:0000313" key="8">
    <source>
        <dbReference type="EMBL" id="KAF2827789.1"/>
    </source>
</evidence>
<dbReference type="PANTHER" id="PTHR47338">
    <property type="entry name" value="ZN(II)2CYS6 TRANSCRIPTION FACTOR (EUROFUNG)-RELATED"/>
    <property type="match status" value="1"/>
</dbReference>
<dbReference type="GO" id="GO:0000981">
    <property type="term" value="F:DNA-binding transcription factor activity, RNA polymerase II-specific"/>
    <property type="evidence" value="ECO:0007669"/>
    <property type="project" value="InterPro"/>
</dbReference>
<dbReference type="CDD" id="cd00067">
    <property type="entry name" value="GAL4"/>
    <property type="match status" value="1"/>
</dbReference>
<feature type="compositionally biased region" description="Polar residues" evidence="6">
    <location>
        <begin position="258"/>
        <end position="267"/>
    </location>
</feature>
<evidence type="ECO:0000256" key="6">
    <source>
        <dbReference type="SAM" id="MobiDB-lite"/>
    </source>
</evidence>
<evidence type="ECO:0000256" key="4">
    <source>
        <dbReference type="ARBA" id="ARBA00023163"/>
    </source>
</evidence>